<keyword evidence="9" id="KW-0969">Cilium</keyword>
<evidence type="ECO:0000256" key="7">
    <source>
        <dbReference type="ARBA" id="ARBA00022803"/>
    </source>
</evidence>
<evidence type="ECO:0000256" key="8">
    <source>
        <dbReference type="ARBA" id="ARBA00022846"/>
    </source>
</evidence>
<dbReference type="GO" id="GO:0005814">
    <property type="term" value="C:centriole"/>
    <property type="evidence" value="ECO:0007669"/>
    <property type="project" value="UniProtKB-SubCell"/>
</dbReference>
<sequence>MERVHLVGEDEEDIYSGFNDYNATLDTERTILLSNKPSRPAMVDARLQRLHVPLGIQGRGKGSIVPPSSMGVRPITGAATDGSARPMTAVRAAGYSSMGNRGAAGFDPMNQTVKGPAPPLETKSEDSPEEKIKQLEKKVNELIEESCFASSRGEFQVALEKAKEAGRKERMLVRQREQLAASDQINLDLTYSVLFNLASQYAANEMYSEALNTYQVIVKNKMFSNAGRLKVNMGNIYFKQRNFSKAIKYYRMALDQIPNTHKNMRIKIMQNIGITFVKMGQYSDAITSFEHIMMEDGCFRSGFNLILCYFALGDREKMKRTFQKVLTVDLKVDDDDKYTSSTDDKQYTLILEMIKNDSLRQIEREKKSEAEHCILMASKIISPAVENSFSAGYDWCIDQVKSSQYMELAHTLEIDKAIGFLKQKDFQQAVETLKSFEKKDTKVAATAATNLSFLYILETELSNAEKYAEVALQSDRYNPSALVNKGNVLYQRREYEKAREFYRDALQNDSSCVEALYNLGLSNKKLKRYEDALESFFKLHSILRNSAQVIYQLADIHDLINDRTQAIEWFLQLVGVVPTDAVVLQRLGEMYDADGDKSQAFQYHYDSFRYNPSTISVIEWLGAYYIDSQFCEKAIQYFERASIIQPNQVKWKLMIASCHRRSGNYQNALETYKSIHKKFPDNVECLRFLVRLCTDLGLKEVQDYSTLLKKAEKAQKMREERVTSGTRRNSGRGRKGDRDGSAGSARVNSAGSSASETGSRQSSAHRHPSQAARRTVEFNERDEDGPYQMTNKQEVDETYSDPLGPQMKRPMTAAKRRGQDAEDEFGDEELGDDLLPE</sequence>
<dbReference type="PROSITE" id="PS50005">
    <property type="entry name" value="TPR"/>
    <property type="match status" value="5"/>
</dbReference>
<feature type="repeat" description="TPR" evidence="16">
    <location>
        <begin position="615"/>
        <end position="648"/>
    </location>
</feature>
<feature type="compositionally biased region" description="Acidic residues" evidence="17">
    <location>
        <begin position="821"/>
        <end position="837"/>
    </location>
</feature>
<dbReference type="GO" id="GO:0031514">
    <property type="term" value="C:motile cilium"/>
    <property type="evidence" value="ECO:0007669"/>
    <property type="project" value="UniProtKB-SubCell"/>
</dbReference>
<feature type="compositionally biased region" description="Basic and acidic residues" evidence="17">
    <location>
        <begin position="712"/>
        <end position="722"/>
    </location>
</feature>
<feature type="repeat" description="TPR" evidence="16">
    <location>
        <begin position="581"/>
        <end position="614"/>
    </location>
</feature>
<evidence type="ECO:0000256" key="12">
    <source>
        <dbReference type="ARBA" id="ARBA00059531"/>
    </source>
</evidence>
<feature type="repeat" description="TPR" evidence="16">
    <location>
        <begin position="227"/>
        <end position="260"/>
    </location>
</feature>
<dbReference type="PANTHER" id="PTHR44117:SF1">
    <property type="entry name" value="INTRAFLAGELLAR TRANSPORT PROTEIN 88 HOMOLOG"/>
    <property type="match status" value="1"/>
</dbReference>
<dbReference type="OMA" id="RIKIMHN"/>
<dbReference type="GO" id="GO:0036064">
    <property type="term" value="C:ciliary basal body"/>
    <property type="evidence" value="ECO:0007669"/>
    <property type="project" value="UniProtKB-ARBA"/>
</dbReference>
<dbReference type="GO" id="GO:1902017">
    <property type="term" value="P:regulation of cilium assembly"/>
    <property type="evidence" value="ECO:0007669"/>
    <property type="project" value="UniProtKB-ARBA"/>
</dbReference>
<dbReference type="Pfam" id="PF13174">
    <property type="entry name" value="TPR_6"/>
    <property type="match status" value="2"/>
</dbReference>
<dbReference type="GO" id="GO:0097546">
    <property type="term" value="C:ciliary base"/>
    <property type="evidence" value="ECO:0007669"/>
    <property type="project" value="TreeGrafter"/>
</dbReference>
<dbReference type="SMART" id="SM00028">
    <property type="entry name" value="TPR"/>
    <property type="match status" value="10"/>
</dbReference>
<keyword evidence="5" id="KW-0677">Repeat</keyword>
<comment type="subunit">
    <text evidence="13">Component of the IFT complex B, at least composed of IFT20, IFT22, IFT25, IFT27, IFT46, IFT52, TRAF3IP1/IFT54, IFT57, IFT74, IFT80, IFT81, and IFT88. Interacts with IFT20, IFT22, IFT25, IFT27, IFT52, TRAF3IP1, IFT74, IFT80 and IFT81. Interacts with IFT172. Interacts with IFT57. Interacts with IFT46. Interacts with IFT70B. Interacts with C2CD3. Interacts with ENTR1 (via N-terminus). Interacts with LRRC56. Interacts with DZIP1. Interacts with CCDC38. Interacts with CCDC146. Interacts with CFAP53.</text>
</comment>
<evidence type="ECO:0000256" key="17">
    <source>
        <dbReference type="SAM" id="MobiDB-lite"/>
    </source>
</evidence>
<keyword evidence="20" id="KW-1185">Reference proteome</keyword>
<dbReference type="EMBL" id="AMQN01002409">
    <property type="status" value="NOT_ANNOTATED_CDS"/>
    <property type="molecule type" value="Genomic_DNA"/>
</dbReference>
<dbReference type="GO" id="GO:0042073">
    <property type="term" value="P:intraciliary transport"/>
    <property type="evidence" value="ECO:0007669"/>
    <property type="project" value="TreeGrafter"/>
</dbReference>
<dbReference type="AlphaFoldDB" id="R7TWS1"/>
<feature type="compositionally biased region" description="Polar residues" evidence="17">
    <location>
        <begin position="746"/>
        <end position="762"/>
    </location>
</feature>
<dbReference type="STRING" id="283909.R7TWS1"/>
<dbReference type="GO" id="GO:0019894">
    <property type="term" value="F:kinesin binding"/>
    <property type="evidence" value="ECO:0007669"/>
    <property type="project" value="TreeGrafter"/>
</dbReference>
<keyword evidence="7 16" id="KW-0802">TPR repeat</keyword>
<evidence type="ECO:0000256" key="11">
    <source>
        <dbReference type="ARBA" id="ARBA00023273"/>
    </source>
</evidence>
<dbReference type="GO" id="GO:0005829">
    <property type="term" value="C:cytosol"/>
    <property type="evidence" value="ECO:0007669"/>
    <property type="project" value="UniProtKB-ARBA"/>
</dbReference>
<dbReference type="PANTHER" id="PTHR44117">
    <property type="entry name" value="INTRAFLAGELLAR TRANSPORT PROTEIN 88 HOMOLOG"/>
    <property type="match status" value="1"/>
</dbReference>
<reference evidence="20" key="1">
    <citation type="submission" date="2012-12" db="EMBL/GenBank/DDBJ databases">
        <authorList>
            <person name="Hellsten U."/>
            <person name="Grimwood J."/>
            <person name="Chapman J.A."/>
            <person name="Shapiro H."/>
            <person name="Aerts A."/>
            <person name="Otillar R.P."/>
            <person name="Terry A.Y."/>
            <person name="Boore J.L."/>
            <person name="Simakov O."/>
            <person name="Marletaz F."/>
            <person name="Cho S.-J."/>
            <person name="Edsinger-Gonzales E."/>
            <person name="Havlak P."/>
            <person name="Kuo D.-H."/>
            <person name="Larsson T."/>
            <person name="Lv J."/>
            <person name="Arendt D."/>
            <person name="Savage R."/>
            <person name="Osoegawa K."/>
            <person name="de Jong P."/>
            <person name="Lindberg D.R."/>
            <person name="Seaver E.C."/>
            <person name="Weisblat D.A."/>
            <person name="Putnam N.H."/>
            <person name="Grigoriev I.V."/>
            <person name="Rokhsar D.S."/>
        </authorList>
    </citation>
    <scope>NUCLEOTIDE SEQUENCE</scope>
    <source>
        <strain evidence="20">I ESC-2004</strain>
    </source>
</reference>
<keyword evidence="11" id="KW-0966">Cell projection</keyword>
<dbReference type="Pfam" id="PF12895">
    <property type="entry name" value="ANAPC3"/>
    <property type="match status" value="1"/>
</dbReference>
<keyword evidence="10" id="KW-0206">Cytoskeleton</keyword>
<dbReference type="GO" id="GO:0097730">
    <property type="term" value="C:non-motile cilium"/>
    <property type="evidence" value="ECO:0007669"/>
    <property type="project" value="TreeGrafter"/>
</dbReference>
<dbReference type="InterPro" id="IPR011990">
    <property type="entry name" value="TPR-like_helical_dom_sf"/>
</dbReference>
<evidence type="ECO:0000313" key="20">
    <source>
        <dbReference type="Proteomes" id="UP000014760"/>
    </source>
</evidence>
<evidence type="ECO:0000256" key="14">
    <source>
        <dbReference type="ARBA" id="ARBA00071484"/>
    </source>
</evidence>
<keyword evidence="4" id="KW-0963">Cytoplasm</keyword>
<proteinExistence type="predicted"/>
<dbReference type="EnsemblMetazoa" id="CapteT226263">
    <property type="protein sequence ID" value="CapteP226263"/>
    <property type="gene ID" value="CapteG226263"/>
</dbReference>
<evidence type="ECO:0000256" key="3">
    <source>
        <dbReference type="ARBA" id="ARBA00004230"/>
    </source>
</evidence>
<evidence type="ECO:0000256" key="2">
    <source>
        <dbReference type="ARBA" id="ARBA00004120"/>
    </source>
</evidence>
<feature type="repeat" description="TPR" evidence="16">
    <location>
        <begin position="479"/>
        <end position="512"/>
    </location>
</feature>
<keyword evidence="8" id="KW-0282">Flagellum</keyword>
<evidence type="ECO:0000256" key="9">
    <source>
        <dbReference type="ARBA" id="ARBA00023069"/>
    </source>
</evidence>
<dbReference type="SUPFAM" id="SSF48452">
    <property type="entry name" value="TPR-like"/>
    <property type="match status" value="2"/>
</dbReference>
<reference evidence="19" key="3">
    <citation type="submission" date="2015-06" db="UniProtKB">
        <authorList>
            <consortium name="EnsemblMetazoa"/>
        </authorList>
    </citation>
    <scope>IDENTIFICATION</scope>
</reference>
<evidence type="ECO:0000256" key="16">
    <source>
        <dbReference type="PROSITE-ProRule" id="PRU00339"/>
    </source>
</evidence>
<dbReference type="FunFam" id="1.25.40.10:FF:000106">
    <property type="entry name" value="Intraflagellar transport 88 homolog (Chlamydomonas)"/>
    <property type="match status" value="1"/>
</dbReference>
<dbReference type="FunCoup" id="R7TWS1">
    <property type="interactions" value="123"/>
</dbReference>
<comment type="subcellular location">
    <subcellularLocation>
        <location evidence="3">Cell projection</location>
        <location evidence="3">Cilium</location>
        <location evidence="3">Flagellum</location>
    </subcellularLocation>
    <subcellularLocation>
        <location evidence="2">Cytoplasm</location>
        <location evidence="2">Cytoskeleton</location>
        <location evidence="2">Cilium basal body</location>
    </subcellularLocation>
    <subcellularLocation>
        <location evidence="1">Cytoplasm</location>
        <location evidence="1">Cytoskeleton</location>
        <location evidence="1">Microtubule organizing center</location>
        <location evidence="1">Centrosome</location>
        <location evidence="1">Centriole</location>
    </subcellularLocation>
</comment>
<evidence type="ECO:0000256" key="1">
    <source>
        <dbReference type="ARBA" id="ARBA00004114"/>
    </source>
</evidence>
<evidence type="ECO:0000256" key="13">
    <source>
        <dbReference type="ARBA" id="ARBA00062040"/>
    </source>
</evidence>
<name>R7TWS1_CAPTE</name>
<organism evidence="18">
    <name type="scientific">Capitella teleta</name>
    <name type="common">Polychaete worm</name>
    <dbReference type="NCBI Taxonomy" id="283909"/>
    <lineage>
        <taxon>Eukaryota</taxon>
        <taxon>Metazoa</taxon>
        <taxon>Spiralia</taxon>
        <taxon>Lophotrochozoa</taxon>
        <taxon>Annelida</taxon>
        <taxon>Polychaeta</taxon>
        <taxon>Sedentaria</taxon>
        <taxon>Scolecida</taxon>
        <taxon>Capitellidae</taxon>
        <taxon>Capitella</taxon>
    </lineage>
</organism>
<evidence type="ECO:0000313" key="19">
    <source>
        <dbReference type="EnsemblMetazoa" id="CapteP226263"/>
    </source>
</evidence>
<dbReference type="Proteomes" id="UP000014760">
    <property type="component" value="Unassembled WGS sequence"/>
</dbReference>
<dbReference type="GO" id="GO:1905515">
    <property type="term" value="P:non-motile cilium assembly"/>
    <property type="evidence" value="ECO:0007669"/>
    <property type="project" value="TreeGrafter"/>
</dbReference>
<dbReference type="OrthoDB" id="1926212at2759"/>
<dbReference type="Pfam" id="PF13424">
    <property type="entry name" value="TPR_12"/>
    <property type="match status" value="1"/>
</dbReference>
<dbReference type="HOGENOM" id="CLU_010738_1_0_1"/>
<feature type="region of interest" description="Disordered" evidence="17">
    <location>
        <begin position="100"/>
        <end position="129"/>
    </location>
</feature>
<reference evidence="18 20" key="2">
    <citation type="journal article" date="2013" name="Nature">
        <title>Insights into bilaterian evolution from three spiralian genomes.</title>
        <authorList>
            <person name="Simakov O."/>
            <person name="Marletaz F."/>
            <person name="Cho S.J."/>
            <person name="Edsinger-Gonzales E."/>
            <person name="Havlak P."/>
            <person name="Hellsten U."/>
            <person name="Kuo D.H."/>
            <person name="Larsson T."/>
            <person name="Lv J."/>
            <person name="Arendt D."/>
            <person name="Savage R."/>
            <person name="Osoegawa K."/>
            <person name="de Jong P."/>
            <person name="Grimwood J."/>
            <person name="Chapman J.A."/>
            <person name="Shapiro H."/>
            <person name="Aerts A."/>
            <person name="Otillar R.P."/>
            <person name="Terry A.Y."/>
            <person name="Boore J.L."/>
            <person name="Grigoriev I.V."/>
            <person name="Lindberg D.R."/>
            <person name="Seaver E.C."/>
            <person name="Weisblat D.A."/>
            <person name="Putnam N.H."/>
            <person name="Rokhsar D.S."/>
        </authorList>
    </citation>
    <scope>NUCLEOTIDE SEQUENCE</scope>
    <source>
        <strain evidence="18 20">I ESC-2004</strain>
    </source>
</reference>
<dbReference type="Gene3D" id="1.25.40.10">
    <property type="entry name" value="Tetratricopeptide repeat domain"/>
    <property type="match status" value="2"/>
</dbReference>
<evidence type="ECO:0000256" key="10">
    <source>
        <dbReference type="ARBA" id="ARBA00023212"/>
    </source>
</evidence>
<dbReference type="GO" id="GO:0097542">
    <property type="term" value="C:ciliary tip"/>
    <property type="evidence" value="ECO:0007669"/>
    <property type="project" value="UniProtKB-ARBA"/>
</dbReference>
<dbReference type="InterPro" id="IPR019734">
    <property type="entry name" value="TPR_rpt"/>
</dbReference>
<comment type="function">
    <text evidence="12">Positively regulates primary cilium biogenesis. Also involved in autophagy since it is required for trafficking of ATG16L and the expansion of the autophagic compartment.</text>
</comment>
<evidence type="ECO:0000256" key="15">
    <source>
        <dbReference type="ARBA" id="ARBA00081144"/>
    </source>
</evidence>
<feature type="repeat" description="TPR" evidence="16">
    <location>
        <begin position="513"/>
        <end position="546"/>
    </location>
</feature>
<protein>
    <recommendedName>
        <fullName evidence="14">Intraflagellar transport protein 88 homolog</fullName>
    </recommendedName>
    <alternativeName>
        <fullName evidence="15">Tetratricopeptide repeat protein 10</fullName>
    </alternativeName>
</protein>
<dbReference type="EMBL" id="KB309137">
    <property type="protein sequence ID" value="ELT95420.1"/>
    <property type="molecule type" value="Genomic_DNA"/>
</dbReference>
<evidence type="ECO:0000256" key="5">
    <source>
        <dbReference type="ARBA" id="ARBA00022737"/>
    </source>
</evidence>
<keyword evidence="6" id="KW-0970">Cilium biogenesis/degradation</keyword>
<evidence type="ECO:0000313" key="18">
    <source>
        <dbReference type="EMBL" id="ELT95420.1"/>
    </source>
</evidence>
<evidence type="ECO:0000256" key="4">
    <source>
        <dbReference type="ARBA" id="ARBA00022490"/>
    </source>
</evidence>
<gene>
    <name evidence="18" type="ORF">CAPTEDRAFT_226263</name>
</gene>
<accession>R7TWS1</accession>
<dbReference type="GO" id="GO:0032991">
    <property type="term" value="C:protein-containing complex"/>
    <property type="evidence" value="ECO:0007669"/>
    <property type="project" value="UniProtKB-ARBA"/>
</dbReference>
<feature type="region of interest" description="Disordered" evidence="17">
    <location>
        <begin position="712"/>
        <end position="837"/>
    </location>
</feature>
<dbReference type="FunFam" id="1.25.40.10:FF:000135">
    <property type="entry name" value="intraflagellar transport protein 88 homolog isoform X1"/>
    <property type="match status" value="1"/>
</dbReference>
<evidence type="ECO:0000256" key="6">
    <source>
        <dbReference type="ARBA" id="ARBA00022794"/>
    </source>
</evidence>